<dbReference type="InterPro" id="IPR017896">
    <property type="entry name" value="4Fe4S_Fe-S-bd"/>
</dbReference>
<dbReference type="Gene3D" id="3.30.70.20">
    <property type="match status" value="2"/>
</dbReference>
<gene>
    <name evidence="6" type="ORF">EHS89_08535</name>
</gene>
<dbReference type="EMBL" id="RQXV01000004">
    <property type="protein sequence ID" value="RRC99545.1"/>
    <property type="molecule type" value="Genomic_DNA"/>
</dbReference>
<dbReference type="PANTHER" id="PTHR43687:SF4">
    <property type="entry name" value="BLR5484 PROTEIN"/>
    <property type="match status" value="1"/>
</dbReference>
<feature type="domain" description="4Fe-4S ferredoxin-type" evidence="5">
    <location>
        <begin position="462"/>
        <end position="493"/>
    </location>
</feature>
<dbReference type="PROSITE" id="PS51379">
    <property type="entry name" value="4FE4S_FER_2"/>
    <property type="match status" value="3"/>
</dbReference>
<feature type="domain" description="4Fe-4S ferredoxin-type" evidence="5">
    <location>
        <begin position="223"/>
        <end position="252"/>
    </location>
</feature>
<dbReference type="GO" id="GO:0051539">
    <property type="term" value="F:4 iron, 4 sulfur cluster binding"/>
    <property type="evidence" value="ECO:0007669"/>
    <property type="project" value="UniProtKB-KW"/>
</dbReference>
<sequence length="573" mass="62631">MTNEQSLNSQARQTAQARVMPPHNLAPATVSFSTQGHLLITGSEDVIRLVADQLDSNQQSNQLSEQRGMASITLLCTEAIQNTDSAHLEAALTAAPTLLAYQAKLEAVKGFLGQFQVSIRHQEQTVELAKMAQNRATFDLILNLGKESLFNTELAPAGYFHISPDADNLSEVIQQLPEYIGEFEKPRYFQVNQDLCAHSSRGQTGCTRCLDVCPADAIRSIRDLINIDPHTCHGAGGCTTACPTGAISYALPQPVRMQNYIQQLLDSYQQAGGKQPAILLHDHEQGREIVNQILPQLPGNLIPVELEELAAAGQDIWLAALAAGASHIILLDTPAVPESMRSLLQREIELTRTILSGLGYGASRINLLQQTELSQNLVAALNQQYAGQQIETQPAASAENKRDRLHHTLDHLITHAPQPLADYLALPAGSPFGQVTVDQSSCTLCLSCVAVCPTQSLTSGGEKPALNFTEQNCVQCNLCERACPENAIQLESRLLLSETRKQTIEIHADEAFACITCSKPFAPRSTVEKMIEKLSGHRLFEGPAINRLKMCEDCRVTDIYADLTQHPEKQLEL</sequence>
<proteinExistence type="predicted"/>
<dbReference type="RefSeq" id="WP_124925735.1">
    <property type="nucleotide sequence ID" value="NZ_BMOH01000006.1"/>
</dbReference>
<accession>A0A3P1SSE9</accession>
<evidence type="ECO:0000256" key="4">
    <source>
        <dbReference type="ARBA" id="ARBA00023014"/>
    </source>
</evidence>
<dbReference type="PANTHER" id="PTHR43687">
    <property type="entry name" value="ADENYLYLSULFATE REDUCTASE, BETA SUBUNIT"/>
    <property type="match status" value="1"/>
</dbReference>
<dbReference type="InterPro" id="IPR050572">
    <property type="entry name" value="Fe-S_Ferredoxin"/>
</dbReference>
<protein>
    <submittedName>
        <fullName evidence="6">4Fe-4S ferredoxin</fullName>
    </submittedName>
</protein>
<dbReference type="Proteomes" id="UP000267535">
    <property type="component" value="Unassembled WGS sequence"/>
</dbReference>
<feature type="domain" description="4Fe-4S ferredoxin-type" evidence="5">
    <location>
        <begin position="433"/>
        <end position="458"/>
    </location>
</feature>
<evidence type="ECO:0000313" key="6">
    <source>
        <dbReference type="EMBL" id="RRC99545.1"/>
    </source>
</evidence>
<dbReference type="SUPFAM" id="SSF54862">
    <property type="entry name" value="4Fe-4S ferredoxins"/>
    <property type="match status" value="1"/>
</dbReference>
<organism evidence="6 7">
    <name type="scientific">Amphritea balenae</name>
    <dbReference type="NCBI Taxonomy" id="452629"/>
    <lineage>
        <taxon>Bacteria</taxon>
        <taxon>Pseudomonadati</taxon>
        <taxon>Pseudomonadota</taxon>
        <taxon>Gammaproteobacteria</taxon>
        <taxon>Oceanospirillales</taxon>
        <taxon>Oceanospirillaceae</taxon>
        <taxon>Amphritea</taxon>
    </lineage>
</organism>
<keyword evidence="4" id="KW-0411">Iron-sulfur</keyword>
<dbReference type="PROSITE" id="PS00198">
    <property type="entry name" value="4FE4S_FER_1"/>
    <property type="match status" value="2"/>
</dbReference>
<dbReference type="GO" id="GO:0046872">
    <property type="term" value="F:metal ion binding"/>
    <property type="evidence" value="ECO:0007669"/>
    <property type="project" value="UniProtKB-KW"/>
</dbReference>
<dbReference type="InterPro" id="IPR017900">
    <property type="entry name" value="4Fe4S_Fe_S_CS"/>
</dbReference>
<keyword evidence="3" id="KW-0408">Iron</keyword>
<evidence type="ECO:0000256" key="2">
    <source>
        <dbReference type="ARBA" id="ARBA00022723"/>
    </source>
</evidence>
<comment type="caution">
    <text evidence="6">The sequence shown here is derived from an EMBL/GenBank/DDBJ whole genome shotgun (WGS) entry which is preliminary data.</text>
</comment>
<name>A0A3P1SSE9_9GAMM</name>
<keyword evidence="7" id="KW-1185">Reference proteome</keyword>
<reference evidence="6 7" key="1">
    <citation type="submission" date="2018-11" db="EMBL/GenBank/DDBJ databases">
        <title>The draft genome sequence of Amphritea balenae JAMM 1525T.</title>
        <authorList>
            <person name="Fang Z."/>
            <person name="Zhang Y."/>
            <person name="Han X."/>
        </authorList>
    </citation>
    <scope>NUCLEOTIDE SEQUENCE [LARGE SCALE GENOMIC DNA]</scope>
    <source>
        <strain evidence="6 7">JAMM 1525</strain>
    </source>
</reference>
<keyword evidence="2" id="KW-0479">Metal-binding</keyword>
<evidence type="ECO:0000256" key="3">
    <source>
        <dbReference type="ARBA" id="ARBA00023004"/>
    </source>
</evidence>
<dbReference type="Pfam" id="PF13187">
    <property type="entry name" value="Fer4_9"/>
    <property type="match status" value="1"/>
</dbReference>
<keyword evidence="1" id="KW-0004">4Fe-4S</keyword>
<dbReference type="AlphaFoldDB" id="A0A3P1SSE9"/>
<evidence type="ECO:0000256" key="1">
    <source>
        <dbReference type="ARBA" id="ARBA00022485"/>
    </source>
</evidence>
<evidence type="ECO:0000313" key="7">
    <source>
        <dbReference type="Proteomes" id="UP000267535"/>
    </source>
</evidence>
<dbReference type="OrthoDB" id="9808559at2"/>
<evidence type="ECO:0000259" key="5">
    <source>
        <dbReference type="PROSITE" id="PS51379"/>
    </source>
</evidence>